<gene>
    <name evidence="3" type="ORF">SAMN04489717_1624</name>
</gene>
<dbReference type="OrthoDB" id="9802944at2"/>
<dbReference type="CDD" id="cd01109">
    <property type="entry name" value="HTH_YyaN"/>
    <property type="match status" value="1"/>
</dbReference>
<organism evidence="3 4">
    <name type="scientific">Actinopolymorpha singaporensis</name>
    <dbReference type="NCBI Taxonomy" id="117157"/>
    <lineage>
        <taxon>Bacteria</taxon>
        <taxon>Bacillati</taxon>
        <taxon>Actinomycetota</taxon>
        <taxon>Actinomycetes</taxon>
        <taxon>Propionibacteriales</taxon>
        <taxon>Actinopolymorphaceae</taxon>
        <taxon>Actinopolymorpha</taxon>
    </lineage>
</organism>
<dbReference type="SUPFAM" id="SSF46955">
    <property type="entry name" value="Putative DNA-binding domain"/>
    <property type="match status" value="1"/>
</dbReference>
<dbReference type="STRING" id="117157.SAMN04489717_1624"/>
<dbReference type="PROSITE" id="PS00552">
    <property type="entry name" value="HTH_MERR_1"/>
    <property type="match status" value="1"/>
</dbReference>
<dbReference type="AlphaFoldDB" id="A0A1H1PG03"/>
<dbReference type="GO" id="GO:0003700">
    <property type="term" value="F:DNA-binding transcription factor activity"/>
    <property type="evidence" value="ECO:0007669"/>
    <property type="project" value="InterPro"/>
</dbReference>
<keyword evidence="4" id="KW-1185">Reference proteome</keyword>
<proteinExistence type="predicted"/>
<evidence type="ECO:0000259" key="2">
    <source>
        <dbReference type="PROSITE" id="PS50937"/>
    </source>
</evidence>
<dbReference type="InterPro" id="IPR009061">
    <property type="entry name" value="DNA-bd_dom_put_sf"/>
</dbReference>
<protein>
    <submittedName>
        <fullName evidence="3">DNA-binding transcriptional regulator, MerR family</fullName>
    </submittedName>
</protein>
<dbReference type="InterPro" id="IPR047057">
    <property type="entry name" value="MerR_fam"/>
</dbReference>
<sequence length="145" mass="16205">MNSDASQAETCGVDELVPDVDGPLTVSQVAELTGLSPHTLRWYERVGLLEGVTRGPSGHRRYTRTDLVRLTMLMRLRATGMPVSEMQRYAELVRAGSLTEPERMRLLEVHRDRVLSHIADLHRDLEVVDRKIAGYRQGASSAKPA</sequence>
<evidence type="ECO:0000313" key="3">
    <source>
        <dbReference type="EMBL" id="SDS10017.1"/>
    </source>
</evidence>
<dbReference type="Gene3D" id="1.10.1660.10">
    <property type="match status" value="1"/>
</dbReference>
<feature type="domain" description="HTH merR-type" evidence="2">
    <location>
        <begin position="23"/>
        <end position="92"/>
    </location>
</feature>
<dbReference type="PROSITE" id="PS50937">
    <property type="entry name" value="HTH_MERR_2"/>
    <property type="match status" value="1"/>
</dbReference>
<dbReference type="RefSeq" id="WP_092652021.1">
    <property type="nucleotide sequence ID" value="NZ_LT629732.1"/>
</dbReference>
<dbReference type="GO" id="GO:0003677">
    <property type="term" value="F:DNA binding"/>
    <property type="evidence" value="ECO:0007669"/>
    <property type="project" value="UniProtKB-KW"/>
</dbReference>
<keyword evidence="1 3" id="KW-0238">DNA-binding</keyword>
<dbReference type="PRINTS" id="PR00040">
    <property type="entry name" value="HTHMERR"/>
</dbReference>
<dbReference type="SMART" id="SM00422">
    <property type="entry name" value="HTH_MERR"/>
    <property type="match status" value="1"/>
</dbReference>
<dbReference type="EMBL" id="LT629732">
    <property type="protein sequence ID" value="SDS10017.1"/>
    <property type="molecule type" value="Genomic_DNA"/>
</dbReference>
<name>A0A1H1PG03_9ACTN</name>
<dbReference type="Proteomes" id="UP000198983">
    <property type="component" value="Chromosome I"/>
</dbReference>
<evidence type="ECO:0000313" key="4">
    <source>
        <dbReference type="Proteomes" id="UP000198983"/>
    </source>
</evidence>
<evidence type="ECO:0000256" key="1">
    <source>
        <dbReference type="ARBA" id="ARBA00023125"/>
    </source>
</evidence>
<reference evidence="3 4" key="1">
    <citation type="submission" date="2016-10" db="EMBL/GenBank/DDBJ databases">
        <authorList>
            <person name="de Groot N.N."/>
        </authorList>
    </citation>
    <scope>NUCLEOTIDE SEQUENCE [LARGE SCALE GENOMIC DNA]</scope>
    <source>
        <strain evidence="3 4">DSM 22024</strain>
    </source>
</reference>
<accession>A0A1H1PG03</accession>
<dbReference type="PANTHER" id="PTHR30204">
    <property type="entry name" value="REDOX-CYCLING DRUG-SENSING TRANSCRIPTIONAL ACTIVATOR SOXR"/>
    <property type="match status" value="1"/>
</dbReference>
<dbReference type="PANTHER" id="PTHR30204:SF98">
    <property type="entry name" value="HTH-TYPE TRANSCRIPTIONAL REGULATOR ADHR"/>
    <property type="match status" value="1"/>
</dbReference>
<dbReference type="InterPro" id="IPR000551">
    <property type="entry name" value="MerR-type_HTH_dom"/>
</dbReference>
<dbReference type="Pfam" id="PF13411">
    <property type="entry name" value="MerR_1"/>
    <property type="match status" value="1"/>
</dbReference>